<dbReference type="InterPro" id="IPR013587">
    <property type="entry name" value="Nitrate/nitrite_sensing"/>
</dbReference>
<dbReference type="InterPro" id="IPR003594">
    <property type="entry name" value="HATPase_dom"/>
</dbReference>
<comment type="caution">
    <text evidence="17">The sequence shown here is derived from an EMBL/GenBank/DDBJ whole genome shotgun (WGS) entry which is preliminary data.</text>
</comment>
<dbReference type="RefSeq" id="WP_344563496.1">
    <property type="nucleotide sequence ID" value="NZ_BAAARJ010000004.1"/>
</dbReference>
<evidence type="ECO:0000256" key="13">
    <source>
        <dbReference type="SAM" id="MobiDB-lite"/>
    </source>
</evidence>
<dbReference type="InterPro" id="IPR050980">
    <property type="entry name" value="2C_sensor_his_kinase"/>
</dbReference>
<feature type="domain" description="Histidine kinase" evidence="15">
    <location>
        <begin position="695"/>
        <end position="814"/>
    </location>
</feature>
<evidence type="ECO:0000256" key="9">
    <source>
        <dbReference type="ARBA" id="ARBA00022840"/>
    </source>
</evidence>
<keyword evidence="18" id="KW-1185">Reference proteome</keyword>
<dbReference type="Proteomes" id="UP001501447">
    <property type="component" value="Unassembled WGS sequence"/>
</dbReference>
<evidence type="ECO:0000256" key="7">
    <source>
        <dbReference type="ARBA" id="ARBA00022741"/>
    </source>
</evidence>
<reference evidence="18" key="1">
    <citation type="journal article" date="2019" name="Int. J. Syst. Evol. Microbiol.">
        <title>The Global Catalogue of Microorganisms (GCM) 10K type strain sequencing project: providing services to taxonomists for standard genome sequencing and annotation.</title>
        <authorList>
            <consortium name="The Broad Institute Genomics Platform"/>
            <consortium name="The Broad Institute Genome Sequencing Center for Infectious Disease"/>
            <person name="Wu L."/>
            <person name="Ma J."/>
        </authorList>
    </citation>
    <scope>NUCLEOTIDE SEQUENCE [LARGE SCALE GENOMIC DNA]</scope>
    <source>
        <strain evidence="18">JCM 16373</strain>
    </source>
</reference>
<dbReference type="PROSITE" id="PS50885">
    <property type="entry name" value="HAMP"/>
    <property type="match status" value="1"/>
</dbReference>
<evidence type="ECO:0000259" key="16">
    <source>
        <dbReference type="PROSITE" id="PS50885"/>
    </source>
</evidence>
<feature type="compositionally biased region" description="Basic and acidic residues" evidence="13">
    <location>
        <begin position="865"/>
        <end position="916"/>
    </location>
</feature>
<dbReference type="InterPro" id="IPR003660">
    <property type="entry name" value="HAMP_dom"/>
</dbReference>
<gene>
    <name evidence="17" type="ORF">GCM10009863_15420</name>
</gene>
<feature type="region of interest" description="Disordered" evidence="13">
    <location>
        <begin position="751"/>
        <end position="774"/>
    </location>
</feature>
<feature type="region of interest" description="Disordered" evidence="13">
    <location>
        <begin position="1"/>
        <end position="162"/>
    </location>
</feature>
<feature type="domain" description="HAMP" evidence="16">
    <location>
        <begin position="480"/>
        <end position="534"/>
    </location>
</feature>
<keyword evidence="12" id="KW-0175">Coiled coil</keyword>
<evidence type="ECO:0000256" key="4">
    <source>
        <dbReference type="ARBA" id="ARBA00022553"/>
    </source>
</evidence>
<keyword evidence="6 14" id="KW-0812">Transmembrane</keyword>
<feature type="region of interest" description="Disordered" evidence="13">
    <location>
        <begin position="818"/>
        <end position="1144"/>
    </location>
</feature>
<name>A0ABP6C8Q6_9ACTN</name>
<accession>A0ABP6C8Q6</accession>
<dbReference type="EC" id="2.7.13.3" evidence="3"/>
<dbReference type="SUPFAM" id="SSF55874">
    <property type="entry name" value="ATPase domain of HSP90 chaperone/DNA topoisomerase II/histidine kinase"/>
    <property type="match status" value="1"/>
</dbReference>
<keyword evidence="9" id="KW-0067">ATP-binding</keyword>
<evidence type="ECO:0000256" key="11">
    <source>
        <dbReference type="ARBA" id="ARBA00023012"/>
    </source>
</evidence>
<keyword evidence="4" id="KW-0597">Phosphoprotein</keyword>
<protein>
    <recommendedName>
        <fullName evidence="3">histidine kinase</fullName>
        <ecNumber evidence="3">2.7.13.3</ecNumber>
    </recommendedName>
</protein>
<dbReference type="PROSITE" id="PS50109">
    <property type="entry name" value="HIS_KIN"/>
    <property type="match status" value="1"/>
</dbReference>
<keyword evidence="10 14" id="KW-1133">Transmembrane helix</keyword>
<dbReference type="EMBL" id="BAAARJ010000004">
    <property type="protein sequence ID" value="GAA2602888.1"/>
    <property type="molecule type" value="Genomic_DNA"/>
</dbReference>
<evidence type="ECO:0000256" key="14">
    <source>
        <dbReference type="SAM" id="Phobius"/>
    </source>
</evidence>
<dbReference type="Gene3D" id="6.10.340.10">
    <property type="match status" value="1"/>
</dbReference>
<proteinExistence type="predicted"/>
<evidence type="ECO:0000256" key="6">
    <source>
        <dbReference type="ARBA" id="ARBA00022692"/>
    </source>
</evidence>
<evidence type="ECO:0000256" key="10">
    <source>
        <dbReference type="ARBA" id="ARBA00022989"/>
    </source>
</evidence>
<keyword evidence="7" id="KW-0547">Nucleotide-binding</keyword>
<evidence type="ECO:0000256" key="5">
    <source>
        <dbReference type="ARBA" id="ARBA00022679"/>
    </source>
</evidence>
<evidence type="ECO:0000256" key="12">
    <source>
        <dbReference type="SAM" id="Coils"/>
    </source>
</evidence>
<dbReference type="SMART" id="SM00387">
    <property type="entry name" value="HATPase_c"/>
    <property type="match status" value="1"/>
</dbReference>
<evidence type="ECO:0000313" key="17">
    <source>
        <dbReference type="EMBL" id="GAA2602888.1"/>
    </source>
</evidence>
<organism evidence="17 18">
    <name type="scientific">Streptomyces axinellae</name>
    <dbReference type="NCBI Taxonomy" id="552788"/>
    <lineage>
        <taxon>Bacteria</taxon>
        <taxon>Bacillati</taxon>
        <taxon>Actinomycetota</taxon>
        <taxon>Actinomycetes</taxon>
        <taxon>Kitasatosporales</taxon>
        <taxon>Streptomycetaceae</taxon>
        <taxon>Streptomyces</taxon>
    </lineage>
</organism>
<evidence type="ECO:0000256" key="8">
    <source>
        <dbReference type="ARBA" id="ARBA00022777"/>
    </source>
</evidence>
<feature type="compositionally biased region" description="Gly residues" evidence="13">
    <location>
        <begin position="951"/>
        <end position="963"/>
    </location>
</feature>
<feature type="compositionally biased region" description="Basic and acidic residues" evidence="13">
    <location>
        <begin position="935"/>
        <end position="947"/>
    </location>
</feature>
<dbReference type="Pfam" id="PF08376">
    <property type="entry name" value="NIT"/>
    <property type="match status" value="1"/>
</dbReference>
<feature type="compositionally biased region" description="Low complexity" evidence="13">
    <location>
        <begin position="72"/>
        <end position="111"/>
    </location>
</feature>
<feature type="compositionally biased region" description="Basic and acidic residues" evidence="13">
    <location>
        <begin position="978"/>
        <end position="1008"/>
    </location>
</feature>
<feature type="coiled-coil region" evidence="12">
    <location>
        <begin position="522"/>
        <end position="584"/>
    </location>
</feature>
<feature type="compositionally biased region" description="Low complexity" evidence="13">
    <location>
        <begin position="24"/>
        <end position="53"/>
    </location>
</feature>
<dbReference type="InterPro" id="IPR036890">
    <property type="entry name" value="HATPase_C_sf"/>
</dbReference>
<dbReference type="Pfam" id="PF02518">
    <property type="entry name" value="HATPase_c"/>
    <property type="match status" value="1"/>
</dbReference>
<dbReference type="Gene3D" id="3.30.565.10">
    <property type="entry name" value="Histidine kinase-like ATPase, C-terminal domain"/>
    <property type="match status" value="1"/>
</dbReference>
<sequence>MRKKQLRKPDVLQATATTADAASVQEAQGAAGADEAAVTTRTTGVTGTTSATPSPDPNTPDLTSPTGATPLSDPAHPASAAASSESESAPASQAASASGNAPSAGATSPGDIAPPPAASAGAGGDGGGGAPPPAGGGVPESPDDPSGTPASEGSPVAAGRKRSRVRNRLLGSVLLCAVAVIAAGTPAVVAASRDATDAQELVSLARLNQQAIALSHSLADERDGMVEYVAAGRTSKGGAGVSETQRARVDRQAREIRAASSPSYVRKTLKKLPGARQQAMTGHGGAFDVYESYTDVIKALRGVTQQVANDLPARAQDPTAAALPGLARAIDQASATRGLLRGAFAGQGTQRELTAQAQQARVREEAALADFDETAGAKARDSYSTTVNGTDVNVAERYLERVTARPYLTPSVRAMDQDRFDTSLSARIAHMRGVQSSFAAEEIKRLEGLRDDDVTALQLRGALLGVCVLLALGVSVSTARSLTRPLSVLRRGSRRLAGDPAGEEPIAYKGRNDEFADVVNALNSLRTTAVGLRRRVAGAESEQDQLAVEKAELTERHQLLGDDYAALLAELEEAREELIAALDAPQGTFINLAMRAQGLVERQLGVIEELEEKETDPDRLAALFKLDHLATRMRRHSENLLLLAGAEHSGSHQQGPVALLDVVRAAISEIERYERVELGSLPPHTQISSFAADDLSHLIAELLDNAAAFSAPGSEVRLSGWRLENGEVMLSVQDDGIGMSDERLAGLNARLSEPEAQRSPFAPDGSATEADEPNGLGLGLYVVAKLTARHRLRVQLRKQKQGGLAAVVIVPRTILPDRPVPAAAPAEGTKRAGTTRLPGSMAEANSNALPGARRRHAAPPVDAEGDQRREGARTRESDPAPQPHEGREFHEGRDGHGAREGDGGHGAREGREEREGLSSATGAGAFGPVGAGHAPKAETEIETEHAPEAGTGAGAGSESGAGTGNEPRGEVGSPGADAGDKPVGERSRAEGEQVKAADEHARAEDRAPVQDAGQRSVQDSVHAPAPTAGASDERDGVPPVVTDKGLPKRTPRVTAPEAAAPRQRKAGPNAEELRRRLGGFQQGAREGLREAAAQVAAGTGPEAGAQADSHAALEADAETDAAGPGTEGRARTQVDGGTAEEARK</sequence>
<feature type="compositionally biased region" description="Polar residues" evidence="13">
    <location>
        <begin position="60"/>
        <end position="69"/>
    </location>
</feature>
<evidence type="ECO:0000313" key="18">
    <source>
        <dbReference type="Proteomes" id="UP001501447"/>
    </source>
</evidence>
<keyword evidence="8" id="KW-0418">Kinase</keyword>
<keyword evidence="14" id="KW-0472">Membrane</keyword>
<dbReference type="PANTHER" id="PTHR44936:SF9">
    <property type="entry name" value="SENSOR PROTEIN CREC"/>
    <property type="match status" value="1"/>
</dbReference>
<evidence type="ECO:0000256" key="3">
    <source>
        <dbReference type="ARBA" id="ARBA00012438"/>
    </source>
</evidence>
<keyword evidence="11" id="KW-0902">Two-component regulatory system</keyword>
<dbReference type="InterPro" id="IPR005467">
    <property type="entry name" value="His_kinase_dom"/>
</dbReference>
<evidence type="ECO:0000256" key="2">
    <source>
        <dbReference type="ARBA" id="ARBA00004370"/>
    </source>
</evidence>
<comment type="catalytic activity">
    <reaction evidence="1">
        <text>ATP + protein L-histidine = ADP + protein N-phospho-L-histidine.</text>
        <dbReference type="EC" id="2.7.13.3"/>
    </reaction>
</comment>
<comment type="subcellular location">
    <subcellularLocation>
        <location evidence="2">Membrane</location>
    </subcellularLocation>
</comment>
<feature type="transmembrane region" description="Helical" evidence="14">
    <location>
        <begin position="169"/>
        <end position="189"/>
    </location>
</feature>
<evidence type="ECO:0000256" key="1">
    <source>
        <dbReference type="ARBA" id="ARBA00000085"/>
    </source>
</evidence>
<dbReference type="PANTHER" id="PTHR44936">
    <property type="entry name" value="SENSOR PROTEIN CREC"/>
    <property type="match status" value="1"/>
</dbReference>
<evidence type="ECO:0000259" key="15">
    <source>
        <dbReference type="PROSITE" id="PS50109"/>
    </source>
</evidence>
<keyword evidence="5" id="KW-0808">Transferase</keyword>